<evidence type="ECO:0000313" key="2">
    <source>
        <dbReference type="EMBL" id="CAH7683154.1"/>
    </source>
</evidence>
<keyword evidence="3" id="KW-1185">Reference proteome</keyword>
<name>A0AAV0B7X9_PHAPC</name>
<dbReference type="EMBL" id="CALTRL010004498">
    <property type="protein sequence ID" value="CAH7683154.1"/>
    <property type="molecule type" value="Genomic_DNA"/>
</dbReference>
<feature type="chain" id="PRO_5043392826" evidence="1">
    <location>
        <begin position="24"/>
        <end position="151"/>
    </location>
</feature>
<evidence type="ECO:0000256" key="1">
    <source>
        <dbReference type="SAM" id="SignalP"/>
    </source>
</evidence>
<proteinExistence type="predicted"/>
<keyword evidence="1" id="KW-0732">Signal</keyword>
<reference evidence="2" key="1">
    <citation type="submission" date="2022-06" db="EMBL/GenBank/DDBJ databases">
        <authorList>
            <consortium name="SYNGENTA / RWTH Aachen University"/>
        </authorList>
    </citation>
    <scope>NUCLEOTIDE SEQUENCE</scope>
</reference>
<dbReference type="Proteomes" id="UP001153365">
    <property type="component" value="Unassembled WGS sequence"/>
</dbReference>
<protein>
    <submittedName>
        <fullName evidence="2">Uncharacterized protein</fullName>
    </submittedName>
</protein>
<accession>A0AAV0B7X9</accession>
<dbReference type="AlphaFoldDB" id="A0AAV0B7X9"/>
<comment type="caution">
    <text evidence="2">The sequence shown here is derived from an EMBL/GenBank/DDBJ whole genome shotgun (WGS) entry which is preliminary data.</text>
</comment>
<feature type="signal peptide" evidence="1">
    <location>
        <begin position="1"/>
        <end position="23"/>
    </location>
</feature>
<gene>
    <name evidence="2" type="ORF">PPACK8108_LOCUS16507</name>
</gene>
<organism evidence="2 3">
    <name type="scientific">Phakopsora pachyrhizi</name>
    <name type="common">Asian soybean rust disease fungus</name>
    <dbReference type="NCBI Taxonomy" id="170000"/>
    <lineage>
        <taxon>Eukaryota</taxon>
        <taxon>Fungi</taxon>
        <taxon>Dikarya</taxon>
        <taxon>Basidiomycota</taxon>
        <taxon>Pucciniomycotina</taxon>
        <taxon>Pucciniomycetes</taxon>
        <taxon>Pucciniales</taxon>
        <taxon>Phakopsoraceae</taxon>
        <taxon>Phakopsora</taxon>
    </lineage>
</organism>
<evidence type="ECO:0000313" key="3">
    <source>
        <dbReference type="Proteomes" id="UP001153365"/>
    </source>
</evidence>
<sequence>MLKIEIAIVVLLGMIQLFNKVSARPTFTLKSEASAIHEFSGGTVLGTTEKLLPDARMGGLSLNKKSLSSPPNNINIEERIRQSILEYRHYGYFPYQNFKATRSDIDSNKDYPVDHFFAIEMKGKEVFLSQHETEMNHNNRYSISKQNQRKS</sequence>